<dbReference type="InterPro" id="IPR018060">
    <property type="entry name" value="HTH_AraC"/>
</dbReference>
<dbReference type="InterPro" id="IPR009057">
    <property type="entry name" value="Homeodomain-like_sf"/>
</dbReference>
<organism evidence="4 5">
    <name type="scientific">Dongia sedimenti</name>
    <dbReference type="NCBI Taxonomy" id="3064282"/>
    <lineage>
        <taxon>Bacteria</taxon>
        <taxon>Pseudomonadati</taxon>
        <taxon>Pseudomonadota</taxon>
        <taxon>Alphaproteobacteria</taxon>
        <taxon>Rhodospirillales</taxon>
        <taxon>Dongiaceae</taxon>
        <taxon>Dongia</taxon>
    </lineage>
</organism>
<dbReference type="PROSITE" id="PS01124">
    <property type="entry name" value="HTH_ARAC_FAMILY_2"/>
    <property type="match status" value="1"/>
</dbReference>
<gene>
    <name evidence="4" type="ORF">Q8A70_08665</name>
</gene>
<dbReference type="PANTHER" id="PTHR43130">
    <property type="entry name" value="ARAC-FAMILY TRANSCRIPTIONAL REGULATOR"/>
    <property type="match status" value="1"/>
</dbReference>
<protein>
    <submittedName>
        <fullName evidence="4">GlxA family transcriptional regulator</fullName>
    </submittedName>
</protein>
<dbReference type="Gene3D" id="3.40.50.880">
    <property type="match status" value="1"/>
</dbReference>
<evidence type="ECO:0000256" key="1">
    <source>
        <dbReference type="ARBA" id="ARBA00023015"/>
    </source>
</evidence>
<keyword evidence="5" id="KW-1185">Reference proteome</keyword>
<keyword evidence="1" id="KW-0805">Transcription regulation</keyword>
<dbReference type="SUPFAM" id="SSF46689">
    <property type="entry name" value="Homeodomain-like"/>
    <property type="match status" value="2"/>
</dbReference>
<accession>A0ABU0YKL1</accession>
<comment type="caution">
    <text evidence="4">The sequence shown here is derived from an EMBL/GenBank/DDBJ whole genome shotgun (WGS) entry which is preliminary data.</text>
</comment>
<reference evidence="5" key="1">
    <citation type="submission" date="2023-08" db="EMBL/GenBank/DDBJ databases">
        <title>Rhodospirillaceae gen. nov., a novel taxon isolated from the Yangtze River Yuezi River estuary sludge.</title>
        <authorList>
            <person name="Ruan L."/>
        </authorList>
    </citation>
    <scope>NUCLEOTIDE SEQUENCE [LARGE SCALE GENOMIC DNA]</scope>
    <source>
        <strain evidence="5">R-7</strain>
    </source>
</reference>
<feature type="domain" description="HTH araC/xylS-type" evidence="3">
    <location>
        <begin position="226"/>
        <end position="324"/>
    </location>
</feature>
<dbReference type="InterPro" id="IPR052158">
    <property type="entry name" value="INH-QAR"/>
</dbReference>
<evidence type="ECO:0000259" key="3">
    <source>
        <dbReference type="PROSITE" id="PS01124"/>
    </source>
</evidence>
<dbReference type="Pfam" id="PF12833">
    <property type="entry name" value="HTH_18"/>
    <property type="match status" value="1"/>
</dbReference>
<proteinExistence type="predicted"/>
<dbReference type="InterPro" id="IPR029062">
    <property type="entry name" value="Class_I_gatase-like"/>
</dbReference>
<sequence length="334" mass="37144">MPAVSMAPLAIEAPQTLGFLLLPQFSMMAFVSAIEPLRVANRLAGRELYRWEIVSRNGQSVEASNGMALVAGHGLEDAPLYPMLVICAGFEPERHYDRRIKSWLLKLSGAGADLGAMDTGSFILARAGLLDGYRATTHWESLDSFRETFPKVEVENALFLIDRNRLTCAGGTAALDMMLHLISVQHGHRLATAVSEQFIHAQIRDPLDRQRMEPRVRQGISHTGLARAIALMESNLEDPLNAEKLADAAGLSLRQLERLFHKHFNMAPRRYYLDLRLQRARALLQYTDMPVVEIAVACGFGSAAHFSRSYHAWTGKAPSGERRRVEAGIMPAMR</sequence>
<dbReference type="Pfam" id="PF01965">
    <property type="entry name" value="DJ-1_PfpI"/>
    <property type="match status" value="1"/>
</dbReference>
<dbReference type="PANTHER" id="PTHR43130:SF3">
    <property type="entry name" value="HTH-TYPE TRANSCRIPTIONAL REGULATOR RV1931C"/>
    <property type="match status" value="1"/>
</dbReference>
<dbReference type="SMART" id="SM00342">
    <property type="entry name" value="HTH_ARAC"/>
    <property type="match status" value="1"/>
</dbReference>
<dbReference type="Proteomes" id="UP001230156">
    <property type="component" value="Unassembled WGS sequence"/>
</dbReference>
<dbReference type="Gene3D" id="1.10.10.60">
    <property type="entry name" value="Homeodomain-like"/>
    <property type="match status" value="1"/>
</dbReference>
<name>A0ABU0YKL1_9PROT</name>
<dbReference type="RefSeq" id="WP_379955171.1">
    <property type="nucleotide sequence ID" value="NZ_JAUYVI010000003.1"/>
</dbReference>
<dbReference type="SUPFAM" id="SSF52317">
    <property type="entry name" value="Class I glutamine amidotransferase-like"/>
    <property type="match status" value="1"/>
</dbReference>
<evidence type="ECO:0000313" key="5">
    <source>
        <dbReference type="Proteomes" id="UP001230156"/>
    </source>
</evidence>
<dbReference type="CDD" id="cd03136">
    <property type="entry name" value="GATase1_AraC_ArgR_like"/>
    <property type="match status" value="1"/>
</dbReference>
<dbReference type="EMBL" id="JAUYVI010000003">
    <property type="protein sequence ID" value="MDQ7247737.1"/>
    <property type="molecule type" value="Genomic_DNA"/>
</dbReference>
<evidence type="ECO:0000256" key="2">
    <source>
        <dbReference type="ARBA" id="ARBA00023163"/>
    </source>
</evidence>
<keyword evidence="2" id="KW-0804">Transcription</keyword>
<evidence type="ECO:0000313" key="4">
    <source>
        <dbReference type="EMBL" id="MDQ7247737.1"/>
    </source>
</evidence>
<dbReference type="InterPro" id="IPR002818">
    <property type="entry name" value="DJ-1/PfpI"/>
</dbReference>